<dbReference type="SUPFAM" id="SSF159594">
    <property type="entry name" value="XCC0632-like"/>
    <property type="match status" value="1"/>
</dbReference>
<dbReference type="RefSeq" id="WP_124703629.1">
    <property type="nucleotide sequence ID" value="NZ_BGOW01000003.1"/>
</dbReference>
<dbReference type="Gene3D" id="3.40.50.10610">
    <property type="entry name" value="ABC-type transport auxiliary lipoprotein component"/>
    <property type="match status" value="1"/>
</dbReference>
<comment type="caution">
    <text evidence="2">The sequence shown here is derived from an EMBL/GenBank/DDBJ whole genome shotgun (WGS) entry which is preliminary data.</text>
</comment>
<dbReference type="Pfam" id="PF03886">
    <property type="entry name" value="ABC_trans_aux"/>
    <property type="match status" value="1"/>
</dbReference>
<evidence type="ECO:0000313" key="3">
    <source>
        <dbReference type="Proteomes" id="UP000286806"/>
    </source>
</evidence>
<dbReference type="AlphaFoldDB" id="A0A401JB40"/>
<protein>
    <recommendedName>
        <fullName evidence="1">ABC-type transport auxiliary lipoprotein component domain-containing protein</fullName>
    </recommendedName>
</protein>
<organism evidence="2 3">
    <name type="scientific">Sulfuriferula multivorans</name>
    <dbReference type="NCBI Taxonomy" id="1559896"/>
    <lineage>
        <taxon>Bacteria</taxon>
        <taxon>Pseudomonadati</taxon>
        <taxon>Pseudomonadota</taxon>
        <taxon>Betaproteobacteria</taxon>
        <taxon>Nitrosomonadales</taxon>
        <taxon>Sulfuricellaceae</taxon>
        <taxon>Sulfuriferula</taxon>
    </lineage>
</organism>
<keyword evidence="3" id="KW-1185">Reference proteome</keyword>
<dbReference type="PROSITE" id="PS51257">
    <property type="entry name" value="PROKAR_LIPOPROTEIN"/>
    <property type="match status" value="1"/>
</dbReference>
<reference evidence="2 3" key="1">
    <citation type="journal article" date="2019" name="Front. Microbiol.">
        <title>Genomes of Neutrophilic Sulfur-Oxidizing Chemolithoautotrophs Representing 9 Proteobacterial Species From 8 Genera.</title>
        <authorList>
            <person name="Watanabe T."/>
            <person name="Kojima H."/>
            <person name="Umezawa K."/>
            <person name="Hori C."/>
            <person name="Takasuka T.E."/>
            <person name="Kato Y."/>
            <person name="Fukui M."/>
        </authorList>
    </citation>
    <scope>NUCLEOTIDE SEQUENCE [LARGE SCALE GENOMIC DNA]</scope>
    <source>
        <strain evidence="2 3">TTN</strain>
    </source>
</reference>
<dbReference type="EMBL" id="BGOW01000003">
    <property type="protein sequence ID" value="GBL44784.1"/>
    <property type="molecule type" value="Genomic_DNA"/>
</dbReference>
<proteinExistence type="predicted"/>
<evidence type="ECO:0000259" key="1">
    <source>
        <dbReference type="Pfam" id="PF03886"/>
    </source>
</evidence>
<feature type="domain" description="ABC-type transport auxiliary lipoprotein component" evidence="1">
    <location>
        <begin position="32"/>
        <end position="191"/>
    </location>
</feature>
<dbReference type="Proteomes" id="UP000286806">
    <property type="component" value="Unassembled WGS sequence"/>
</dbReference>
<gene>
    <name evidence="2" type="ORF">SFMTTN_0585</name>
</gene>
<dbReference type="OrthoDB" id="8564262at2"/>
<sequence>MKSYLIAGMLALSLSGCFSLTGNNKASEITTYVLEDGGNATPATAINPRTLLVLDTATNAFYNTDSIAFSRAPGTLGLYQYARWADRPGKRLGELLLTRLEADHIFATVASSGSGIKGNWVLDTSLLAFYHQASTAPGSAHVELRAEVTDLRTRTLIARKLFIQNVPAPTYNAAGAVTAFNIATGKLLDDIGAWLQTLPTKGSDVTANKLP</sequence>
<evidence type="ECO:0000313" key="2">
    <source>
        <dbReference type="EMBL" id="GBL44784.1"/>
    </source>
</evidence>
<name>A0A401JB40_9PROT</name>
<dbReference type="InterPro" id="IPR005586">
    <property type="entry name" value="ABC_trans_aux"/>
</dbReference>
<accession>A0A401JB40</accession>